<dbReference type="EnsemblPlants" id="Pp3c21_810V3.2">
    <property type="protein sequence ID" value="Pp3c21_810V3.2"/>
    <property type="gene ID" value="Pp3c21_810"/>
</dbReference>
<proteinExistence type="predicted"/>
<dbReference type="Gramene" id="Pp3c21_810V3.2">
    <property type="protein sequence ID" value="Pp3c21_810V3.2"/>
    <property type="gene ID" value="Pp3c21_810"/>
</dbReference>
<name>A0A7I4CE70_PHYPA</name>
<dbReference type="Proteomes" id="UP000006727">
    <property type="component" value="Chromosome 21"/>
</dbReference>
<sequence length="67" mass="7425">MKYTERGGAKQLDCLSPLKHLPLLNGALIFRLFEDAAGTRDVHACDIVCECCLETMPFKRKAELVSG</sequence>
<reference evidence="1" key="3">
    <citation type="submission" date="2020-12" db="UniProtKB">
        <authorList>
            <consortium name="EnsemblPlants"/>
        </authorList>
    </citation>
    <scope>IDENTIFICATION</scope>
</reference>
<dbReference type="EMBL" id="ABEU02000021">
    <property type="status" value="NOT_ANNOTATED_CDS"/>
    <property type="molecule type" value="Genomic_DNA"/>
</dbReference>
<reference evidence="1 2" key="2">
    <citation type="journal article" date="2018" name="Plant J.">
        <title>The Physcomitrella patens chromosome-scale assembly reveals moss genome structure and evolution.</title>
        <authorList>
            <person name="Lang D."/>
            <person name="Ullrich K.K."/>
            <person name="Murat F."/>
            <person name="Fuchs J."/>
            <person name="Jenkins J."/>
            <person name="Haas F.B."/>
            <person name="Piednoel M."/>
            <person name="Gundlach H."/>
            <person name="Van Bel M."/>
            <person name="Meyberg R."/>
            <person name="Vives C."/>
            <person name="Morata J."/>
            <person name="Symeonidi A."/>
            <person name="Hiss M."/>
            <person name="Muchero W."/>
            <person name="Kamisugi Y."/>
            <person name="Saleh O."/>
            <person name="Blanc G."/>
            <person name="Decker E.L."/>
            <person name="van Gessel N."/>
            <person name="Grimwood J."/>
            <person name="Hayes R.D."/>
            <person name="Graham S.W."/>
            <person name="Gunter L.E."/>
            <person name="McDaniel S.F."/>
            <person name="Hoernstein S.N.W."/>
            <person name="Larsson A."/>
            <person name="Li F.W."/>
            <person name="Perroud P.F."/>
            <person name="Phillips J."/>
            <person name="Ranjan P."/>
            <person name="Rokshar D.S."/>
            <person name="Rothfels C.J."/>
            <person name="Schneider L."/>
            <person name="Shu S."/>
            <person name="Stevenson D.W."/>
            <person name="Thummler F."/>
            <person name="Tillich M."/>
            <person name="Villarreal Aguilar J.C."/>
            <person name="Widiez T."/>
            <person name="Wong G.K."/>
            <person name="Wymore A."/>
            <person name="Zhang Y."/>
            <person name="Zimmer A.D."/>
            <person name="Quatrano R.S."/>
            <person name="Mayer K.F.X."/>
            <person name="Goodstein D."/>
            <person name="Casacuberta J.M."/>
            <person name="Vandepoele K."/>
            <person name="Reski R."/>
            <person name="Cuming A.C."/>
            <person name="Tuskan G.A."/>
            <person name="Maumus F."/>
            <person name="Salse J."/>
            <person name="Schmutz J."/>
            <person name="Rensing S.A."/>
        </authorList>
    </citation>
    <scope>NUCLEOTIDE SEQUENCE [LARGE SCALE GENOMIC DNA]</scope>
    <source>
        <strain evidence="1 2">cv. Gransden 2004</strain>
    </source>
</reference>
<organism evidence="1 2">
    <name type="scientific">Physcomitrium patens</name>
    <name type="common">Spreading-leaved earth moss</name>
    <name type="synonym">Physcomitrella patens</name>
    <dbReference type="NCBI Taxonomy" id="3218"/>
    <lineage>
        <taxon>Eukaryota</taxon>
        <taxon>Viridiplantae</taxon>
        <taxon>Streptophyta</taxon>
        <taxon>Embryophyta</taxon>
        <taxon>Bryophyta</taxon>
        <taxon>Bryophytina</taxon>
        <taxon>Bryopsida</taxon>
        <taxon>Funariidae</taxon>
        <taxon>Funariales</taxon>
        <taxon>Funariaceae</taxon>
        <taxon>Physcomitrium</taxon>
    </lineage>
</organism>
<protein>
    <submittedName>
        <fullName evidence="1">Uncharacterized protein</fullName>
    </submittedName>
</protein>
<evidence type="ECO:0000313" key="2">
    <source>
        <dbReference type="Proteomes" id="UP000006727"/>
    </source>
</evidence>
<evidence type="ECO:0000313" key="1">
    <source>
        <dbReference type="EnsemblPlants" id="Pp3c21_810V3.2"/>
    </source>
</evidence>
<keyword evidence="2" id="KW-1185">Reference proteome</keyword>
<reference evidence="1 2" key="1">
    <citation type="journal article" date="2008" name="Science">
        <title>The Physcomitrella genome reveals evolutionary insights into the conquest of land by plants.</title>
        <authorList>
            <person name="Rensing S."/>
            <person name="Lang D."/>
            <person name="Zimmer A."/>
            <person name="Terry A."/>
            <person name="Salamov A."/>
            <person name="Shapiro H."/>
            <person name="Nishiyama T."/>
            <person name="Perroud P.-F."/>
            <person name="Lindquist E."/>
            <person name="Kamisugi Y."/>
            <person name="Tanahashi T."/>
            <person name="Sakakibara K."/>
            <person name="Fujita T."/>
            <person name="Oishi K."/>
            <person name="Shin-I T."/>
            <person name="Kuroki Y."/>
            <person name="Toyoda A."/>
            <person name="Suzuki Y."/>
            <person name="Hashimoto A."/>
            <person name="Yamaguchi K."/>
            <person name="Sugano A."/>
            <person name="Kohara Y."/>
            <person name="Fujiyama A."/>
            <person name="Anterola A."/>
            <person name="Aoki S."/>
            <person name="Ashton N."/>
            <person name="Barbazuk W.B."/>
            <person name="Barker E."/>
            <person name="Bennetzen J."/>
            <person name="Bezanilla M."/>
            <person name="Blankenship R."/>
            <person name="Cho S.H."/>
            <person name="Dutcher S."/>
            <person name="Estelle M."/>
            <person name="Fawcett J.A."/>
            <person name="Gundlach H."/>
            <person name="Hanada K."/>
            <person name="Heyl A."/>
            <person name="Hicks K.A."/>
            <person name="Hugh J."/>
            <person name="Lohr M."/>
            <person name="Mayer K."/>
            <person name="Melkozernov A."/>
            <person name="Murata T."/>
            <person name="Nelson D."/>
            <person name="Pils B."/>
            <person name="Prigge M."/>
            <person name="Reiss B."/>
            <person name="Renner T."/>
            <person name="Rombauts S."/>
            <person name="Rushton P."/>
            <person name="Sanderfoot A."/>
            <person name="Schween G."/>
            <person name="Shiu S.-H."/>
            <person name="Stueber K."/>
            <person name="Theodoulou F.L."/>
            <person name="Tu H."/>
            <person name="Van de Peer Y."/>
            <person name="Verrier P.J."/>
            <person name="Waters E."/>
            <person name="Wood A."/>
            <person name="Yang L."/>
            <person name="Cove D."/>
            <person name="Cuming A."/>
            <person name="Hasebe M."/>
            <person name="Lucas S."/>
            <person name="Mishler D.B."/>
            <person name="Reski R."/>
            <person name="Grigoriev I."/>
            <person name="Quatrano R.S."/>
            <person name="Boore J.L."/>
        </authorList>
    </citation>
    <scope>NUCLEOTIDE SEQUENCE [LARGE SCALE GENOMIC DNA]</scope>
    <source>
        <strain evidence="1 2">cv. Gransden 2004</strain>
    </source>
</reference>
<accession>A0A7I4CE70</accession>
<dbReference type="AlphaFoldDB" id="A0A7I4CE70"/>